<dbReference type="Pfam" id="PF02618">
    <property type="entry name" value="YceG"/>
    <property type="match status" value="1"/>
</dbReference>
<name>A0A2M8DNA8_9BACT</name>
<keyword evidence="2 7" id="KW-0812">Transmembrane</keyword>
<keyword evidence="3 7" id="KW-1133">Transmembrane helix</keyword>
<evidence type="ECO:0000256" key="4">
    <source>
        <dbReference type="ARBA" id="ARBA00023136"/>
    </source>
</evidence>
<dbReference type="EMBL" id="PFTB01000019">
    <property type="protein sequence ID" value="PJB99603.1"/>
    <property type="molecule type" value="Genomic_DNA"/>
</dbReference>
<evidence type="ECO:0000256" key="6">
    <source>
        <dbReference type="ARBA" id="ARBA00023316"/>
    </source>
</evidence>
<dbReference type="GO" id="GO:0005886">
    <property type="term" value="C:plasma membrane"/>
    <property type="evidence" value="ECO:0007669"/>
    <property type="project" value="UniProtKB-SubCell"/>
</dbReference>
<sequence length="358" mass="41829">MEKNSNITKKSWVIVSLCFLFFVFCFLIFVWQGIYLPKNPMGKEKIFAIGKGEGVREISFNLEKEGLIKSRLFFRIYVLSKGVSRNLQAGNYSLSPSMAIPEIAQKIVSGDVIKEKITVIEGWNKKEIANYLEERGIIQSKDFLEKTKYIYWKEKYYFLKDRPDLNSYDRGNHGQEERDIEGYLFPDTYYIRKQETDNKEQSEEIIRNMLDNFDKKLTPDLREEINLQGKTIFEIITMASMLEKEVKDFEAKKLVSGILWKRFKNGIPLQVDATITYITGKKTTQISLEDLQIDSPYNAYKYRGLPLGPICNPGLESILAAIYPKESEYWYYLSTPEETTIFSKTLQEHNLAKVKYLR</sequence>
<evidence type="ECO:0000256" key="5">
    <source>
        <dbReference type="ARBA" id="ARBA00023239"/>
    </source>
</evidence>
<dbReference type="CDD" id="cd08010">
    <property type="entry name" value="MltG_like"/>
    <property type="match status" value="1"/>
</dbReference>
<dbReference type="PANTHER" id="PTHR30518:SF2">
    <property type="entry name" value="ENDOLYTIC MUREIN TRANSGLYCOSYLASE"/>
    <property type="match status" value="1"/>
</dbReference>
<feature type="transmembrane region" description="Helical" evidence="7">
    <location>
        <begin position="12"/>
        <end position="31"/>
    </location>
</feature>
<gene>
    <name evidence="7" type="primary">mltG</name>
    <name evidence="8" type="ORF">CO077_00870</name>
</gene>
<accession>A0A2M8DNA8</accession>
<evidence type="ECO:0000256" key="1">
    <source>
        <dbReference type="ARBA" id="ARBA00022475"/>
    </source>
</evidence>
<keyword evidence="6 7" id="KW-0961">Cell wall biogenesis/degradation</keyword>
<dbReference type="GO" id="GO:0008932">
    <property type="term" value="F:lytic endotransglycosylase activity"/>
    <property type="evidence" value="ECO:0007669"/>
    <property type="project" value="UniProtKB-UniRule"/>
</dbReference>
<dbReference type="GO" id="GO:0009252">
    <property type="term" value="P:peptidoglycan biosynthetic process"/>
    <property type="evidence" value="ECO:0007669"/>
    <property type="project" value="UniProtKB-UniRule"/>
</dbReference>
<evidence type="ECO:0000256" key="7">
    <source>
        <dbReference type="HAMAP-Rule" id="MF_02065"/>
    </source>
</evidence>
<organism evidence="8 9">
    <name type="scientific">Candidatus Nealsonbacteria bacterium CG_4_9_14_0_8_um_filter_35_12</name>
    <dbReference type="NCBI Taxonomy" id="1974692"/>
    <lineage>
        <taxon>Bacteria</taxon>
        <taxon>Candidatus Nealsoniibacteriota</taxon>
    </lineage>
</organism>
<proteinExistence type="inferred from homology"/>
<dbReference type="PANTHER" id="PTHR30518">
    <property type="entry name" value="ENDOLYTIC MUREIN TRANSGLYCOSYLASE"/>
    <property type="match status" value="1"/>
</dbReference>
<feature type="site" description="Important for catalytic activity" evidence="7">
    <location>
        <position position="245"/>
    </location>
</feature>
<evidence type="ECO:0000256" key="2">
    <source>
        <dbReference type="ARBA" id="ARBA00022692"/>
    </source>
</evidence>
<comment type="similarity">
    <text evidence="7">Belongs to the transglycosylase MltG family.</text>
</comment>
<evidence type="ECO:0000313" key="8">
    <source>
        <dbReference type="EMBL" id="PJB99603.1"/>
    </source>
</evidence>
<keyword evidence="1 7" id="KW-1003">Cell membrane</keyword>
<comment type="subcellular location">
    <subcellularLocation>
        <location evidence="7">Cell membrane</location>
        <topology evidence="7">Single-pass membrane protein</topology>
    </subcellularLocation>
</comment>
<dbReference type="InterPro" id="IPR003770">
    <property type="entry name" value="MLTG-like"/>
</dbReference>
<keyword evidence="5 7" id="KW-0456">Lyase</keyword>
<keyword evidence="4 7" id="KW-0472">Membrane</keyword>
<dbReference type="GO" id="GO:0071555">
    <property type="term" value="P:cell wall organization"/>
    <property type="evidence" value="ECO:0007669"/>
    <property type="project" value="UniProtKB-KW"/>
</dbReference>
<dbReference type="AlphaFoldDB" id="A0A2M8DNA8"/>
<comment type="function">
    <text evidence="7">Functions as a peptidoglycan terminase that cleaves nascent peptidoglycan strands endolytically to terminate their elongation.</text>
</comment>
<evidence type="ECO:0000256" key="3">
    <source>
        <dbReference type="ARBA" id="ARBA00022989"/>
    </source>
</evidence>
<dbReference type="Proteomes" id="UP000228875">
    <property type="component" value="Unassembled WGS sequence"/>
</dbReference>
<comment type="catalytic activity">
    <reaction evidence="7">
        <text>a peptidoglycan chain = a peptidoglycan chain with N-acetyl-1,6-anhydromuramyl-[peptide] at the reducing end + a peptidoglycan chain with N-acetylglucosamine at the non-reducing end.</text>
        <dbReference type="EC" id="4.2.2.29"/>
    </reaction>
</comment>
<comment type="caution">
    <text evidence="8">The sequence shown here is derived from an EMBL/GenBank/DDBJ whole genome shotgun (WGS) entry which is preliminary data.</text>
</comment>
<dbReference type="NCBIfam" id="TIGR00247">
    <property type="entry name" value="endolytic transglycosylase MltG"/>
    <property type="match status" value="1"/>
</dbReference>
<dbReference type="HAMAP" id="MF_02065">
    <property type="entry name" value="MltG"/>
    <property type="match status" value="1"/>
</dbReference>
<reference evidence="9" key="1">
    <citation type="submission" date="2017-09" db="EMBL/GenBank/DDBJ databases">
        <title>Depth-based differentiation of microbial function through sediment-hosted aquifers and enrichment of novel symbionts in the deep terrestrial subsurface.</title>
        <authorList>
            <person name="Probst A.J."/>
            <person name="Ladd B."/>
            <person name="Jarett J.K."/>
            <person name="Geller-Mcgrath D.E."/>
            <person name="Sieber C.M.K."/>
            <person name="Emerson J.B."/>
            <person name="Anantharaman K."/>
            <person name="Thomas B.C."/>
            <person name="Malmstrom R."/>
            <person name="Stieglmeier M."/>
            <person name="Klingl A."/>
            <person name="Woyke T."/>
            <person name="Ryan C.M."/>
            <person name="Banfield J.F."/>
        </authorList>
    </citation>
    <scope>NUCLEOTIDE SEQUENCE [LARGE SCALE GENOMIC DNA]</scope>
</reference>
<dbReference type="Gene3D" id="3.30.1490.480">
    <property type="entry name" value="Endolytic murein transglycosylase"/>
    <property type="match status" value="1"/>
</dbReference>
<protein>
    <recommendedName>
        <fullName evidence="7">Endolytic murein transglycosylase</fullName>
        <ecNumber evidence="7">4.2.2.29</ecNumber>
    </recommendedName>
    <alternativeName>
        <fullName evidence="7">Peptidoglycan lytic transglycosylase</fullName>
    </alternativeName>
    <alternativeName>
        <fullName evidence="7">Peptidoglycan polymerization terminase</fullName>
    </alternativeName>
</protein>
<evidence type="ECO:0000313" key="9">
    <source>
        <dbReference type="Proteomes" id="UP000228875"/>
    </source>
</evidence>
<dbReference type="EC" id="4.2.2.29" evidence="7"/>